<dbReference type="Gene3D" id="3.40.50.1220">
    <property type="entry name" value="TPP-binding domain"/>
    <property type="match status" value="1"/>
</dbReference>
<dbReference type="FunFam" id="3.40.50.970:FF:000044">
    <property type="entry name" value="Putative acetolactate synthase IlvG"/>
    <property type="match status" value="1"/>
</dbReference>
<evidence type="ECO:0000256" key="6">
    <source>
        <dbReference type="ARBA" id="ARBA00023052"/>
    </source>
</evidence>
<dbReference type="CDD" id="cd02004">
    <property type="entry name" value="TPP_BZL_OCoD_HPCL"/>
    <property type="match status" value="1"/>
</dbReference>
<evidence type="ECO:0000259" key="9">
    <source>
        <dbReference type="Pfam" id="PF02775"/>
    </source>
</evidence>
<reference evidence="11 12" key="1">
    <citation type="journal article" date="2018" name="J. Microbiol.">
        <title>Baekduia soli gen. nov., sp. nov., a novel bacterium isolated from the soil of Baekdu Mountain and proposal of a novel family name, Baekduiaceae fam. nov.</title>
        <authorList>
            <person name="An D.S."/>
            <person name="Siddiqi M.Z."/>
            <person name="Kim K.H."/>
            <person name="Yu H.S."/>
            <person name="Im W.T."/>
        </authorList>
    </citation>
    <scope>NUCLEOTIDE SEQUENCE [LARGE SCALE GENOMIC DNA]</scope>
    <source>
        <strain evidence="11 12">BR7-21</strain>
    </source>
</reference>
<comment type="cofactor">
    <cofactor evidence="2">
        <name>thiamine diphosphate</name>
        <dbReference type="ChEBI" id="CHEBI:58937"/>
    </cofactor>
</comment>
<evidence type="ECO:0000256" key="2">
    <source>
        <dbReference type="ARBA" id="ARBA00001964"/>
    </source>
</evidence>
<dbReference type="InterPro" id="IPR012000">
    <property type="entry name" value="Thiamin_PyroP_enz_cen_dom"/>
</dbReference>
<dbReference type="GO" id="GO:0003984">
    <property type="term" value="F:acetolactate synthase activity"/>
    <property type="evidence" value="ECO:0007669"/>
    <property type="project" value="UniProtKB-EC"/>
</dbReference>
<dbReference type="RefSeq" id="WP_146918073.1">
    <property type="nucleotide sequence ID" value="NZ_CP042430.1"/>
</dbReference>
<evidence type="ECO:0000259" key="8">
    <source>
        <dbReference type="Pfam" id="PF00205"/>
    </source>
</evidence>
<protein>
    <submittedName>
        <fullName evidence="11">Acetolactate synthase</fullName>
        <ecNumber evidence="11">2.2.1.6</ecNumber>
    </submittedName>
</protein>
<keyword evidence="6 7" id="KW-0786">Thiamine pyrophosphate</keyword>
<dbReference type="AlphaFoldDB" id="A0A5B8U3G8"/>
<dbReference type="GO" id="GO:0030976">
    <property type="term" value="F:thiamine pyrophosphate binding"/>
    <property type="evidence" value="ECO:0007669"/>
    <property type="project" value="InterPro"/>
</dbReference>
<dbReference type="Pfam" id="PF00205">
    <property type="entry name" value="TPP_enzyme_M"/>
    <property type="match status" value="1"/>
</dbReference>
<dbReference type="FunFam" id="3.40.50.970:FF:000007">
    <property type="entry name" value="Acetolactate synthase"/>
    <property type="match status" value="1"/>
</dbReference>
<dbReference type="CDD" id="cd07035">
    <property type="entry name" value="TPP_PYR_POX_like"/>
    <property type="match status" value="1"/>
</dbReference>
<evidence type="ECO:0000313" key="12">
    <source>
        <dbReference type="Proteomes" id="UP000321805"/>
    </source>
</evidence>
<dbReference type="SUPFAM" id="SSF52467">
    <property type="entry name" value="DHS-like NAD/FAD-binding domain"/>
    <property type="match status" value="1"/>
</dbReference>
<dbReference type="InterPro" id="IPR012001">
    <property type="entry name" value="Thiamin_PyroP_enz_TPP-bd_dom"/>
</dbReference>
<keyword evidence="4" id="KW-0479">Metal-binding</keyword>
<dbReference type="Pfam" id="PF02776">
    <property type="entry name" value="TPP_enzyme_N"/>
    <property type="match status" value="1"/>
</dbReference>
<feature type="domain" description="Thiamine pyrophosphate enzyme TPP-binding" evidence="9">
    <location>
        <begin position="385"/>
        <end position="532"/>
    </location>
</feature>
<dbReference type="KEGG" id="bsol:FSW04_07985"/>
<proteinExistence type="inferred from homology"/>
<evidence type="ECO:0000313" key="11">
    <source>
        <dbReference type="EMBL" id="QEC47523.1"/>
    </source>
</evidence>
<sequence>MSTETEPATRVHGGRLIARRLKAHGVTKLFTLSGGHIFPIYDGCRAEGIDIVDTRHEQTATFAAEGWAKVTREPGVAAVTAGPGVTNAMSAIASAQSSNSPILVLGGRAPAMRWGMGSLQELDHVPFVRPLTKLAATADAPDEIPGLVDDALAAAMRPHSGPTFLDFPMDHVFSEGEDAGIQGALRDPRDEPAAAGVERVLALLAEAERPVIMAGTNLYWGHGEAALLELAERRRIPVYLNGQARGCVPADHELFFSRARAEGLKGADLALVIGVPMDFRLAFGASFGEDTDLVVLDRAEPLRDHPRPVAAELYGGIGATLHALLPGAGPVPDTTAWVAHLRETETAKREGERAELADDRSPLHPMRLYAELAQVLDRSAIIIGDGGDFVSYAGRVIDSYEPGCWLDPGPFGCLGTGPGYALAAKLAHPGRQVVLLVGDGAFGFSGMEFDTLARHGVDVVAVMGNNGIWALEKHPMEFLYGYSVAAELRPETRYDEVVAALGGHGALVRTPGELRPALERAFSAGLPALVNVLTDPAVVYPRRSNLA</sequence>
<evidence type="ECO:0000256" key="4">
    <source>
        <dbReference type="ARBA" id="ARBA00022723"/>
    </source>
</evidence>
<dbReference type="InterPro" id="IPR011766">
    <property type="entry name" value="TPP_enzyme_TPP-bd"/>
</dbReference>
<dbReference type="EMBL" id="CP042430">
    <property type="protein sequence ID" value="QEC47523.1"/>
    <property type="molecule type" value="Genomic_DNA"/>
</dbReference>
<feature type="domain" description="Thiamine pyrophosphate enzyme central" evidence="8">
    <location>
        <begin position="197"/>
        <end position="324"/>
    </location>
</feature>
<evidence type="ECO:0000256" key="3">
    <source>
        <dbReference type="ARBA" id="ARBA00007812"/>
    </source>
</evidence>
<dbReference type="GO" id="GO:0000287">
    <property type="term" value="F:magnesium ion binding"/>
    <property type="evidence" value="ECO:0007669"/>
    <property type="project" value="InterPro"/>
</dbReference>
<gene>
    <name evidence="11" type="ORF">FSW04_07985</name>
</gene>
<dbReference type="GO" id="GO:0009099">
    <property type="term" value="P:L-valine biosynthetic process"/>
    <property type="evidence" value="ECO:0007669"/>
    <property type="project" value="TreeGrafter"/>
</dbReference>
<dbReference type="InterPro" id="IPR029061">
    <property type="entry name" value="THDP-binding"/>
</dbReference>
<evidence type="ECO:0000256" key="1">
    <source>
        <dbReference type="ARBA" id="ARBA00001946"/>
    </source>
</evidence>
<dbReference type="PANTHER" id="PTHR18968:SF166">
    <property type="entry name" value="2-HYDROXYACYL-COA LYASE 2"/>
    <property type="match status" value="1"/>
</dbReference>
<dbReference type="Proteomes" id="UP000321805">
    <property type="component" value="Chromosome"/>
</dbReference>
<dbReference type="GO" id="GO:0009097">
    <property type="term" value="P:isoleucine biosynthetic process"/>
    <property type="evidence" value="ECO:0007669"/>
    <property type="project" value="TreeGrafter"/>
</dbReference>
<keyword evidence="11" id="KW-0808">Transferase</keyword>
<dbReference type="GO" id="GO:0005948">
    <property type="term" value="C:acetolactate synthase complex"/>
    <property type="evidence" value="ECO:0007669"/>
    <property type="project" value="TreeGrafter"/>
</dbReference>
<evidence type="ECO:0000256" key="7">
    <source>
        <dbReference type="RuleBase" id="RU362132"/>
    </source>
</evidence>
<keyword evidence="5" id="KW-0460">Magnesium</keyword>
<dbReference type="InterPro" id="IPR029035">
    <property type="entry name" value="DHS-like_NAD/FAD-binding_dom"/>
</dbReference>
<dbReference type="InterPro" id="IPR000399">
    <property type="entry name" value="TPP-bd_CS"/>
</dbReference>
<comment type="similarity">
    <text evidence="3 7">Belongs to the TPP enzyme family.</text>
</comment>
<dbReference type="PANTHER" id="PTHR18968">
    <property type="entry name" value="THIAMINE PYROPHOSPHATE ENZYMES"/>
    <property type="match status" value="1"/>
</dbReference>
<accession>A0A5B8U3G8</accession>
<dbReference type="InterPro" id="IPR045229">
    <property type="entry name" value="TPP_enz"/>
</dbReference>
<keyword evidence="12" id="KW-1185">Reference proteome</keyword>
<dbReference type="Pfam" id="PF02775">
    <property type="entry name" value="TPP_enzyme_C"/>
    <property type="match status" value="1"/>
</dbReference>
<dbReference type="SUPFAM" id="SSF52518">
    <property type="entry name" value="Thiamin diphosphate-binding fold (THDP-binding)"/>
    <property type="match status" value="2"/>
</dbReference>
<dbReference type="NCBIfam" id="NF004516">
    <property type="entry name" value="PRK05858.1"/>
    <property type="match status" value="1"/>
</dbReference>
<dbReference type="PROSITE" id="PS00187">
    <property type="entry name" value="TPP_ENZYMES"/>
    <property type="match status" value="1"/>
</dbReference>
<evidence type="ECO:0000259" key="10">
    <source>
        <dbReference type="Pfam" id="PF02776"/>
    </source>
</evidence>
<dbReference type="OrthoDB" id="4494979at2"/>
<name>A0A5B8U3G8_9ACTN</name>
<evidence type="ECO:0000256" key="5">
    <source>
        <dbReference type="ARBA" id="ARBA00022842"/>
    </source>
</evidence>
<dbReference type="EC" id="2.2.1.6" evidence="11"/>
<dbReference type="Gene3D" id="3.40.50.970">
    <property type="match status" value="2"/>
</dbReference>
<organism evidence="11 12">
    <name type="scientific">Baekduia soli</name>
    <dbReference type="NCBI Taxonomy" id="496014"/>
    <lineage>
        <taxon>Bacteria</taxon>
        <taxon>Bacillati</taxon>
        <taxon>Actinomycetota</taxon>
        <taxon>Thermoleophilia</taxon>
        <taxon>Solirubrobacterales</taxon>
        <taxon>Baekduiaceae</taxon>
        <taxon>Baekduia</taxon>
    </lineage>
</organism>
<dbReference type="GO" id="GO:0050660">
    <property type="term" value="F:flavin adenine dinucleotide binding"/>
    <property type="evidence" value="ECO:0007669"/>
    <property type="project" value="TreeGrafter"/>
</dbReference>
<feature type="domain" description="Thiamine pyrophosphate enzyme N-terminal TPP-binding" evidence="10">
    <location>
        <begin position="12"/>
        <end position="125"/>
    </location>
</feature>
<comment type="cofactor">
    <cofactor evidence="1">
        <name>Mg(2+)</name>
        <dbReference type="ChEBI" id="CHEBI:18420"/>
    </cofactor>
</comment>